<proteinExistence type="predicted"/>
<keyword evidence="2" id="KW-1185">Reference proteome</keyword>
<dbReference type="Proteomes" id="UP000479000">
    <property type="component" value="Unassembled WGS sequence"/>
</dbReference>
<gene>
    <name evidence="1" type="ORF">NTEN_LOCUS20166</name>
</gene>
<evidence type="ECO:0000313" key="2">
    <source>
        <dbReference type="Proteomes" id="UP000479000"/>
    </source>
</evidence>
<evidence type="ECO:0000313" key="1">
    <source>
        <dbReference type="EMBL" id="CAB0015826.1"/>
    </source>
</evidence>
<accession>A0A6H5HNB5</accession>
<dbReference type="EMBL" id="CADCXU010029592">
    <property type="protein sequence ID" value="CAB0015826.1"/>
    <property type="molecule type" value="Genomic_DNA"/>
</dbReference>
<dbReference type="OrthoDB" id="6613574at2759"/>
<organism evidence="1 2">
    <name type="scientific">Nesidiocoris tenuis</name>
    <dbReference type="NCBI Taxonomy" id="355587"/>
    <lineage>
        <taxon>Eukaryota</taxon>
        <taxon>Metazoa</taxon>
        <taxon>Ecdysozoa</taxon>
        <taxon>Arthropoda</taxon>
        <taxon>Hexapoda</taxon>
        <taxon>Insecta</taxon>
        <taxon>Pterygota</taxon>
        <taxon>Neoptera</taxon>
        <taxon>Paraneoptera</taxon>
        <taxon>Hemiptera</taxon>
        <taxon>Heteroptera</taxon>
        <taxon>Panheteroptera</taxon>
        <taxon>Cimicomorpha</taxon>
        <taxon>Miridae</taxon>
        <taxon>Dicyphina</taxon>
        <taxon>Nesidiocoris</taxon>
    </lineage>
</organism>
<dbReference type="AlphaFoldDB" id="A0A6H5HNB5"/>
<sequence>MMSKEQLDVALMVILFDSRLTMTDHINRISARAMKTLGFLKRNTRDFRDIPALVTLCRSLVVPTLEYGSVVWSPFYAAHIHQLERVQHKFLRYVAYKLRIPGENVNYQELMGLCGLRTLEARRAWADLAFFSRLVGGALDCPRLVEQVSLLVPQFHTRHNHLFRVEFSPTNYMYHRPLSRMPREANRFLESHPGVDFFSTPMASIKRSFFSTD</sequence>
<reference evidence="1 2" key="1">
    <citation type="submission" date="2020-02" db="EMBL/GenBank/DDBJ databases">
        <authorList>
            <person name="Ferguson B K."/>
        </authorList>
    </citation>
    <scope>NUCLEOTIDE SEQUENCE [LARGE SCALE GENOMIC DNA]</scope>
</reference>
<protein>
    <submittedName>
        <fullName evidence="1">Uncharacterized protein</fullName>
    </submittedName>
</protein>
<name>A0A6H5HNB5_9HEMI</name>